<keyword evidence="3" id="KW-0328">Glycosyltransferase</keyword>
<evidence type="ECO:0000256" key="7">
    <source>
        <dbReference type="ARBA" id="ARBA00022984"/>
    </source>
</evidence>
<accession>A0ABX5FB05</accession>
<evidence type="ECO:0000256" key="2">
    <source>
        <dbReference type="ARBA" id="ARBA00005992"/>
    </source>
</evidence>
<dbReference type="PANTHER" id="PTHR30582:SF24">
    <property type="entry name" value="L,D-TRANSPEPTIDASE ERFK_SRFK-RELATED"/>
    <property type="match status" value="1"/>
</dbReference>
<keyword evidence="7 9" id="KW-0573">Peptidoglycan synthesis</keyword>
<keyword evidence="6 9" id="KW-0133">Cell shape</keyword>
<evidence type="ECO:0000256" key="6">
    <source>
        <dbReference type="ARBA" id="ARBA00022960"/>
    </source>
</evidence>
<proteinExistence type="inferred from homology"/>
<dbReference type="Proteomes" id="UP000238218">
    <property type="component" value="Unassembled WGS sequence"/>
</dbReference>
<keyword evidence="12" id="KW-1185">Reference proteome</keyword>
<evidence type="ECO:0000313" key="11">
    <source>
        <dbReference type="EMBL" id="PSB38931.1"/>
    </source>
</evidence>
<evidence type="ECO:0000256" key="1">
    <source>
        <dbReference type="ARBA" id="ARBA00004752"/>
    </source>
</evidence>
<dbReference type="Pfam" id="PF03734">
    <property type="entry name" value="YkuD"/>
    <property type="match status" value="1"/>
</dbReference>
<evidence type="ECO:0000259" key="10">
    <source>
        <dbReference type="PROSITE" id="PS52029"/>
    </source>
</evidence>
<keyword evidence="5" id="KW-0378">Hydrolase</keyword>
<keyword evidence="4" id="KW-0808">Transferase</keyword>
<dbReference type="PROSITE" id="PS52029">
    <property type="entry name" value="LD_TPASE"/>
    <property type="match status" value="1"/>
</dbReference>
<dbReference type="InterPro" id="IPR050979">
    <property type="entry name" value="LD-transpeptidase"/>
</dbReference>
<evidence type="ECO:0000256" key="3">
    <source>
        <dbReference type="ARBA" id="ARBA00022676"/>
    </source>
</evidence>
<organism evidence="11 12">
    <name type="scientific">Aphanothece cf. minutissima CCALA 015</name>
    <dbReference type="NCBI Taxonomy" id="2107695"/>
    <lineage>
        <taxon>Bacteria</taxon>
        <taxon>Bacillati</taxon>
        <taxon>Cyanobacteriota</taxon>
        <taxon>Cyanophyceae</taxon>
        <taxon>Oscillatoriophycideae</taxon>
        <taxon>Chroococcales</taxon>
        <taxon>Aphanothecaceae</taxon>
        <taxon>Aphanothece</taxon>
    </lineage>
</organism>
<feature type="active site" description="Nucleophile" evidence="9">
    <location>
        <position position="104"/>
    </location>
</feature>
<name>A0ABX5FB05_9CHRO</name>
<keyword evidence="8 9" id="KW-0961">Cell wall biogenesis/degradation</keyword>
<evidence type="ECO:0000256" key="4">
    <source>
        <dbReference type="ARBA" id="ARBA00022679"/>
    </source>
</evidence>
<dbReference type="Gene3D" id="2.40.440.10">
    <property type="entry name" value="L,D-transpeptidase catalytic domain-like"/>
    <property type="match status" value="1"/>
</dbReference>
<evidence type="ECO:0000256" key="9">
    <source>
        <dbReference type="PROSITE-ProRule" id="PRU01373"/>
    </source>
</evidence>
<evidence type="ECO:0000313" key="12">
    <source>
        <dbReference type="Proteomes" id="UP000238218"/>
    </source>
</evidence>
<comment type="pathway">
    <text evidence="1 9">Cell wall biogenesis; peptidoglycan biosynthesis.</text>
</comment>
<dbReference type="InterPro" id="IPR038063">
    <property type="entry name" value="Transpep_catalytic_dom"/>
</dbReference>
<feature type="active site" description="Proton donor/acceptor" evidence="9">
    <location>
        <position position="88"/>
    </location>
</feature>
<evidence type="ECO:0000256" key="5">
    <source>
        <dbReference type="ARBA" id="ARBA00022801"/>
    </source>
</evidence>
<protein>
    <submittedName>
        <fullName evidence="11">L,D-transpeptidase</fullName>
    </submittedName>
</protein>
<comment type="caution">
    <text evidence="11">The sequence shown here is derived from an EMBL/GenBank/DDBJ whole genome shotgun (WGS) entry which is preliminary data.</text>
</comment>
<feature type="domain" description="L,D-TPase catalytic" evidence="10">
    <location>
        <begin position="1"/>
        <end position="128"/>
    </location>
</feature>
<comment type="similarity">
    <text evidence="2">Belongs to the YkuD family.</text>
</comment>
<dbReference type="PANTHER" id="PTHR30582">
    <property type="entry name" value="L,D-TRANSPEPTIDASE"/>
    <property type="match status" value="1"/>
</dbReference>
<dbReference type="EMBL" id="PVWP01000002">
    <property type="protein sequence ID" value="PSB38931.1"/>
    <property type="molecule type" value="Genomic_DNA"/>
</dbReference>
<reference evidence="11 12" key="1">
    <citation type="submission" date="2018-02" db="EMBL/GenBank/DDBJ databases">
        <authorList>
            <person name="Moore K."/>
            <person name="Momper L."/>
        </authorList>
    </citation>
    <scope>NUCLEOTIDE SEQUENCE [LARGE SCALE GENOMIC DNA]</scope>
    <source>
        <strain evidence="11 12">CCALA 015</strain>
    </source>
</reference>
<reference evidence="11 12" key="2">
    <citation type="submission" date="2018-03" db="EMBL/GenBank/DDBJ databases">
        <title>The ancient ancestry and fast evolution of plastids.</title>
        <authorList>
            <person name="Moore K.R."/>
            <person name="Magnabosco C."/>
            <person name="Momper L."/>
            <person name="Gold D.A."/>
            <person name="Bosak T."/>
            <person name="Fournier G.P."/>
        </authorList>
    </citation>
    <scope>NUCLEOTIDE SEQUENCE [LARGE SCALE GENOMIC DNA]</scope>
    <source>
        <strain evidence="11 12">CCALA 015</strain>
    </source>
</reference>
<gene>
    <name evidence="11" type="ORF">C7B81_02960</name>
</gene>
<sequence length="129" mass="14308">MEGDRERRRFKVGVGMPGWETPVGSFRVIEKTAYPIWEHPAKGVRIPPGPTNPLGSRWIGFHRDCKGRRGFNGQEHLEVKGCVTSGFHGTPNRNSVGGAVSHGCVRLFDEDVRELFEMVQVGTPVTVLP</sequence>
<dbReference type="InterPro" id="IPR005490">
    <property type="entry name" value="LD_TPept_cat_dom"/>
</dbReference>
<evidence type="ECO:0000256" key="8">
    <source>
        <dbReference type="ARBA" id="ARBA00023316"/>
    </source>
</evidence>
<dbReference type="SUPFAM" id="SSF141523">
    <property type="entry name" value="L,D-transpeptidase catalytic domain-like"/>
    <property type="match status" value="1"/>
</dbReference>
<dbReference type="CDD" id="cd16913">
    <property type="entry name" value="YkuD_like"/>
    <property type="match status" value="1"/>
</dbReference>